<dbReference type="NCBIfam" id="TIGR01447">
    <property type="entry name" value="recD"/>
    <property type="match status" value="1"/>
</dbReference>
<dbReference type="Pfam" id="PF13538">
    <property type="entry name" value="UvrD_C_2"/>
    <property type="match status" value="1"/>
</dbReference>
<evidence type="ECO:0000256" key="1">
    <source>
        <dbReference type="ARBA" id="ARBA00022722"/>
    </source>
</evidence>
<keyword evidence="7 11" id="KW-0067">ATP-binding</keyword>
<keyword evidence="10 11" id="KW-0413">Isomerase</keyword>
<dbReference type="GO" id="GO:0016887">
    <property type="term" value="F:ATP hydrolysis activity"/>
    <property type="evidence" value="ECO:0007669"/>
    <property type="project" value="RHEA"/>
</dbReference>
<dbReference type="InterPro" id="IPR027785">
    <property type="entry name" value="UvrD-like_helicase_C"/>
</dbReference>
<comment type="subunit">
    <text evidence="11">Heterotrimer of RecB, RecC and RecD. All subunits contribute to DNA-binding.</text>
</comment>
<evidence type="ECO:0000256" key="8">
    <source>
        <dbReference type="ARBA" id="ARBA00023125"/>
    </source>
</evidence>
<dbReference type="EMBL" id="CP019607">
    <property type="protein sequence ID" value="AQP52671.1"/>
    <property type="molecule type" value="Genomic_DNA"/>
</dbReference>
<name>A0A1Q2D322_9ACTN</name>
<dbReference type="InterPro" id="IPR050534">
    <property type="entry name" value="Coronavir_polyprotein_1ab"/>
</dbReference>
<accession>A0A1Q2D322</accession>
<dbReference type="PANTHER" id="PTHR43788">
    <property type="entry name" value="DNA2/NAM7 HELICASE FAMILY MEMBER"/>
    <property type="match status" value="1"/>
</dbReference>
<reference evidence="13 14" key="1">
    <citation type="journal article" date="2008" name="Int. J. Syst. Evol. Microbiol.">
        <title>Tessaracoccus flavescens sp. nov., isolated from marine sediment.</title>
        <authorList>
            <person name="Lee D.W."/>
            <person name="Lee S.D."/>
        </authorList>
    </citation>
    <scope>NUCLEOTIDE SEQUENCE [LARGE SCALE GENOMIC DNA]</scope>
    <source>
        <strain evidence="13 14">SST-39T</strain>
    </source>
</reference>
<dbReference type="Proteomes" id="UP000188235">
    <property type="component" value="Chromosome"/>
</dbReference>
<comment type="function">
    <text evidence="11">A helicase/nuclease that prepares dsDNA breaks (DSB) for recombinational DNA repair. Binds to DSBs and unwinds DNA via a highly rapid and processive ATP-dependent bidirectional helicase activity. Unwinds dsDNA until it encounters a Chi (crossover hotspot instigator) sequence from the 3' direction. Cuts ssDNA a few nucleotides 3' to the Chi site. The properties and activities of the enzyme are changed at Chi. The Chi-altered holoenzyme produces a long 3'-ssDNA overhang and facilitates RecA-binding to the ssDNA for homologous DNA recombination and repair. Holoenzyme degrades any linearized DNA that is unable to undergo homologous recombination. In the holoenzyme this subunit has ssDNA-dependent ATPase and 5'-3' helicase activity. When added to pre-assembled RecBC greatly stimulates nuclease activity and augments holoenzyme processivity. Negatively regulates the RecA-loading ability of RecBCD.</text>
</comment>
<dbReference type="PANTHER" id="PTHR43788:SF6">
    <property type="entry name" value="DNA HELICASE B"/>
    <property type="match status" value="1"/>
</dbReference>
<evidence type="ECO:0000256" key="4">
    <source>
        <dbReference type="ARBA" id="ARBA00022801"/>
    </source>
</evidence>
<dbReference type="GO" id="GO:0003677">
    <property type="term" value="F:DNA binding"/>
    <property type="evidence" value="ECO:0007669"/>
    <property type="project" value="UniProtKB-UniRule"/>
</dbReference>
<evidence type="ECO:0000313" key="14">
    <source>
        <dbReference type="Proteomes" id="UP000188235"/>
    </source>
</evidence>
<keyword evidence="9 11" id="KW-0234">DNA repair</keyword>
<dbReference type="GO" id="GO:0000724">
    <property type="term" value="P:double-strand break repair via homologous recombination"/>
    <property type="evidence" value="ECO:0007669"/>
    <property type="project" value="UniProtKB-UniRule"/>
</dbReference>
<evidence type="ECO:0000256" key="3">
    <source>
        <dbReference type="ARBA" id="ARBA00022763"/>
    </source>
</evidence>
<dbReference type="InterPro" id="IPR041851">
    <property type="entry name" value="RecD_N_sf"/>
</dbReference>
<dbReference type="Pfam" id="PF21185">
    <property type="entry name" value="RecD_N"/>
    <property type="match status" value="1"/>
</dbReference>
<protein>
    <recommendedName>
        <fullName evidence="11">RecBCD enzyme subunit RecD</fullName>
        <ecNumber evidence="11">5.6.2.3</ecNumber>
    </recommendedName>
    <alternativeName>
        <fullName evidence="11">DNA 5'-3' helicase subunit RecD</fullName>
    </alternativeName>
    <alternativeName>
        <fullName evidence="11">Exonuclease V subunit RecD</fullName>
        <shortName evidence="11">ExoV subunit RecD</shortName>
    </alternativeName>
    <alternativeName>
        <fullName evidence="11">Helicase/nuclease RecBCD subunit RecD</fullName>
    </alternativeName>
</protein>
<proteinExistence type="inferred from homology"/>
<dbReference type="Gene3D" id="1.10.10.1020">
    <property type="entry name" value="RecBCD complex, subunit RecD, N-terminal domain"/>
    <property type="match status" value="1"/>
</dbReference>
<dbReference type="CDD" id="cd18809">
    <property type="entry name" value="SF1_C_RecD"/>
    <property type="match status" value="1"/>
</dbReference>
<keyword evidence="6 11" id="KW-0269">Exonuclease</keyword>
<evidence type="ECO:0000256" key="9">
    <source>
        <dbReference type="ARBA" id="ARBA00023204"/>
    </source>
</evidence>
<dbReference type="InterPro" id="IPR027417">
    <property type="entry name" value="P-loop_NTPase"/>
</dbReference>
<keyword evidence="1 11" id="KW-0540">Nuclease</keyword>
<sequence>MVAELPIAATGTLRTFCEAGMLRLIDFHLARRLAQLTGEADPEVILACALAVRELRLGSVCVDLASAAERLQPEADLDDGTTEAAWLELPWPDAQSWLRRVAESATVATTPEVEAPFRLDGSLLYLDRYWRQERALAELLRARSGIGSDPVQVEFATDERLDEHQRAAVTAALSHLTTVITGGPGTGKTTIVARILEALAPTAPRVALCAPTGKAAARLLQEVGGATGHTWGGTLHKLLGLRPRSSGSEFGPDNPLPYDVVVVDETSMVSLELMTALVSALSERSRLILLGDPHQLRSVEAGAVLADIESADDLVMEPGGSLARLQNNYRSNPEINYLADAILEGDAEAARAAVESAETIELVVFSAEVDPSTLPTLRHDSLATATSVRGHAIDGEGDAANKALNRHRVLCGHREGPFGVTHWARSLRAWLSTELDDYGFDARHYAGQPLLIQRNSDLFSNGDTAVVVRRADDELVAVVDRPEGALWVAPSLLDDATDLHAMTIHKSQGSQFDRVSVVLPPQGSPLLTRELLYTAVTRAREGVRLYGTWEALAEAVGTPARRASGLAGPEPG</sequence>
<comment type="similarity">
    <text evidence="11">Belongs to the RecD family.</text>
</comment>
<keyword evidence="3 11" id="KW-0227">DNA damage</keyword>
<keyword evidence="2 11" id="KW-0547">Nucleotide-binding</keyword>
<organism evidence="13 14">
    <name type="scientific">Tessaracoccus flavescens</name>
    <dbReference type="NCBI Taxonomy" id="399497"/>
    <lineage>
        <taxon>Bacteria</taxon>
        <taxon>Bacillati</taxon>
        <taxon>Actinomycetota</taxon>
        <taxon>Actinomycetes</taxon>
        <taxon>Propionibacteriales</taxon>
        <taxon>Propionibacteriaceae</taxon>
        <taxon>Tessaracoccus</taxon>
    </lineage>
</organism>
<evidence type="ECO:0000256" key="5">
    <source>
        <dbReference type="ARBA" id="ARBA00022806"/>
    </source>
</evidence>
<comment type="miscellaneous">
    <text evidence="11">In the RecBCD complex, RecB has a slow 3'-5' helicase, an exonuclease activity and loads RecA onto ssDNA, RecD has a fast 5'-3' helicase activity, while RecC stimulates the ATPase and processivity of the RecB helicase and contributes to recognition of the Chi site.</text>
</comment>
<dbReference type="KEGG" id="tfa:BW733_15550"/>
<evidence type="ECO:0000256" key="2">
    <source>
        <dbReference type="ARBA" id="ARBA00022741"/>
    </source>
</evidence>
<dbReference type="GO" id="GO:0009338">
    <property type="term" value="C:exodeoxyribonuclease V complex"/>
    <property type="evidence" value="ECO:0007669"/>
    <property type="project" value="InterPro"/>
</dbReference>
<dbReference type="SUPFAM" id="SSF52540">
    <property type="entry name" value="P-loop containing nucleoside triphosphate hydrolases"/>
    <property type="match status" value="1"/>
</dbReference>
<keyword evidence="5 11" id="KW-0347">Helicase</keyword>
<keyword evidence="8 11" id="KW-0238">DNA-binding</keyword>
<dbReference type="GO" id="GO:0043139">
    <property type="term" value="F:5'-3' DNA helicase activity"/>
    <property type="evidence" value="ECO:0007669"/>
    <property type="project" value="UniProtKB-UniRule"/>
</dbReference>
<dbReference type="SMART" id="SM00382">
    <property type="entry name" value="AAA"/>
    <property type="match status" value="1"/>
</dbReference>
<evidence type="ECO:0000313" key="13">
    <source>
        <dbReference type="EMBL" id="AQP52671.1"/>
    </source>
</evidence>
<keyword evidence="14" id="KW-1185">Reference proteome</keyword>
<dbReference type="STRING" id="399497.BW733_15550"/>
<feature type="binding site" evidence="11">
    <location>
        <begin position="182"/>
        <end position="189"/>
    </location>
    <ligand>
        <name>ATP</name>
        <dbReference type="ChEBI" id="CHEBI:30616"/>
    </ligand>
</feature>
<dbReference type="HAMAP" id="MF_01487">
    <property type="entry name" value="RecD"/>
    <property type="match status" value="1"/>
</dbReference>
<keyword evidence="4 11" id="KW-0378">Hydrolase</keyword>
<dbReference type="InterPro" id="IPR049550">
    <property type="entry name" value="RecD_N"/>
</dbReference>
<dbReference type="GO" id="GO:0008854">
    <property type="term" value="F:exodeoxyribonuclease V activity"/>
    <property type="evidence" value="ECO:0007669"/>
    <property type="project" value="InterPro"/>
</dbReference>
<dbReference type="EC" id="5.6.2.3" evidence="11"/>
<dbReference type="CDD" id="cd17933">
    <property type="entry name" value="DEXSc_RecD-like"/>
    <property type="match status" value="1"/>
</dbReference>
<dbReference type="AlphaFoldDB" id="A0A1Q2D322"/>
<dbReference type="GO" id="GO:0005524">
    <property type="term" value="F:ATP binding"/>
    <property type="evidence" value="ECO:0007669"/>
    <property type="project" value="UniProtKB-UniRule"/>
</dbReference>
<evidence type="ECO:0000259" key="12">
    <source>
        <dbReference type="SMART" id="SM00382"/>
    </source>
</evidence>
<comment type="catalytic activity">
    <reaction evidence="11">
        <text>ATP + H2O = ADP + phosphate + H(+)</text>
        <dbReference type="Rhea" id="RHEA:13065"/>
        <dbReference type="ChEBI" id="CHEBI:15377"/>
        <dbReference type="ChEBI" id="CHEBI:15378"/>
        <dbReference type="ChEBI" id="CHEBI:30616"/>
        <dbReference type="ChEBI" id="CHEBI:43474"/>
        <dbReference type="ChEBI" id="CHEBI:456216"/>
        <dbReference type="EC" id="5.6.2.3"/>
    </reaction>
</comment>
<evidence type="ECO:0000256" key="7">
    <source>
        <dbReference type="ARBA" id="ARBA00022840"/>
    </source>
</evidence>
<dbReference type="Gene3D" id="3.40.50.300">
    <property type="entry name" value="P-loop containing nucleotide triphosphate hydrolases"/>
    <property type="match status" value="3"/>
</dbReference>
<gene>
    <name evidence="11" type="primary">recD</name>
    <name evidence="13" type="ORF">BW733_15550</name>
</gene>
<evidence type="ECO:0000256" key="11">
    <source>
        <dbReference type="HAMAP-Rule" id="MF_01487"/>
    </source>
</evidence>
<evidence type="ECO:0000256" key="10">
    <source>
        <dbReference type="ARBA" id="ARBA00023235"/>
    </source>
</evidence>
<dbReference type="InterPro" id="IPR003593">
    <property type="entry name" value="AAA+_ATPase"/>
</dbReference>
<dbReference type="GO" id="GO:0017116">
    <property type="term" value="F:single-stranded DNA helicase activity"/>
    <property type="evidence" value="ECO:0007669"/>
    <property type="project" value="TreeGrafter"/>
</dbReference>
<feature type="domain" description="AAA+ ATPase" evidence="12">
    <location>
        <begin position="174"/>
        <end position="320"/>
    </location>
</feature>
<dbReference type="Pfam" id="PF13604">
    <property type="entry name" value="AAA_30"/>
    <property type="match status" value="1"/>
</dbReference>
<evidence type="ECO:0000256" key="6">
    <source>
        <dbReference type="ARBA" id="ARBA00022839"/>
    </source>
</evidence>
<dbReference type="InterPro" id="IPR006344">
    <property type="entry name" value="RecD"/>
</dbReference>